<dbReference type="EMBL" id="MT631684">
    <property type="protein sequence ID" value="QNO57309.1"/>
    <property type="molecule type" value="Genomic_DNA"/>
</dbReference>
<sequence>MSEMKVPKFKSAEEEANFWDSFDTAQILEEGEEIELEYKPEPEVEDICIQCGEEMIERKRDIDVPGEEITIHIKEYYCPRCKKTRLGSAEAKRLSEVLVGLLGARSEGVLERSTDVYKDKEGYFVKIPDEIAQSLDVHDKERVKMWCMGKRIILEIG</sequence>
<reference evidence="1" key="1">
    <citation type="submission" date="2020-06" db="EMBL/GenBank/DDBJ databases">
        <title>Unique genomic features of the anaerobic methanotrophic archaea.</title>
        <authorList>
            <person name="Chadwick G.L."/>
            <person name="Skennerton C.T."/>
            <person name="Laso-Perez R."/>
            <person name="Leu A.O."/>
            <person name="Speth D.R."/>
            <person name="Yu H."/>
            <person name="Morgan-Lang C."/>
            <person name="Hatzenpichler R."/>
            <person name="Goudeau D."/>
            <person name="Malmstrom R."/>
            <person name="Brazelton W.J."/>
            <person name="Woyke T."/>
            <person name="Hallam S.J."/>
            <person name="Tyson G.W."/>
            <person name="Wegener G."/>
            <person name="Boetius A."/>
            <person name="Orphan V."/>
        </authorList>
    </citation>
    <scope>NUCLEOTIDE SEQUENCE</scope>
</reference>
<dbReference type="Gene3D" id="3.10.20.860">
    <property type="match status" value="1"/>
</dbReference>
<evidence type="ECO:0000313" key="1">
    <source>
        <dbReference type="EMBL" id="QNO57309.1"/>
    </source>
</evidence>
<organism evidence="1">
    <name type="scientific">Candidatus Methanophaga sp. ANME-1 ERB7</name>
    <dbReference type="NCBI Taxonomy" id="2759913"/>
    <lineage>
        <taxon>Archaea</taxon>
        <taxon>Methanobacteriati</taxon>
        <taxon>Methanobacteriota</taxon>
        <taxon>Stenosarchaea group</taxon>
        <taxon>Methanomicrobia</taxon>
        <taxon>Candidatus Methanophagales</taxon>
        <taxon>Candidatus Methanophagaceae</taxon>
        <taxon>Candidatus Methanophaga</taxon>
    </lineage>
</organism>
<name>A0A7G9ZAM5_9EURY</name>
<gene>
    <name evidence="1" type="ORF">HCLJFGEB_00053</name>
</gene>
<dbReference type="AlphaFoldDB" id="A0A7G9ZAM5"/>
<accession>A0A7G9ZAM5</accession>
<proteinExistence type="predicted"/>
<protein>
    <submittedName>
        <fullName evidence="1">Uncharacterized protein</fullName>
    </submittedName>
</protein>